<evidence type="ECO:0000256" key="16">
    <source>
        <dbReference type="RuleBase" id="RU003515"/>
    </source>
</evidence>
<dbReference type="Proteomes" id="UP000563151">
    <property type="component" value="Unassembled WGS sequence"/>
</dbReference>
<comment type="caution">
    <text evidence="18">The sequence shown here is derived from an EMBL/GenBank/DDBJ whole genome shotgun (WGS) entry which is preliminary data.</text>
</comment>
<comment type="cofactor">
    <cofactor evidence="14 15">
        <name>Mn(2+)</name>
        <dbReference type="ChEBI" id="CHEBI:29035"/>
    </cofactor>
    <cofactor evidence="14 15">
        <name>Mg(2+)</name>
        <dbReference type="ChEBI" id="CHEBI:18420"/>
    </cofactor>
    <text evidence="14 15">Manganese or magnesium. Binds 1 divalent metal ion per monomer in the absence of substrate. May bind a second metal ion after substrate binding.</text>
</comment>
<comment type="subcellular location">
    <subcellularLocation>
        <location evidence="4 14">Cytoplasm</location>
    </subcellularLocation>
</comment>
<dbReference type="EC" id="3.1.26.4" evidence="6 14"/>
<keyword evidence="11 14" id="KW-0255">Endonuclease</keyword>
<dbReference type="InterPro" id="IPR022898">
    <property type="entry name" value="RNase_HII"/>
</dbReference>
<dbReference type="NCBIfam" id="NF000594">
    <property type="entry name" value="PRK00015.1-1"/>
    <property type="match status" value="1"/>
</dbReference>
<keyword evidence="10 14" id="KW-0479">Metal-binding</keyword>
<evidence type="ECO:0000256" key="8">
    <source>
        <dbReference type="ARBA" id="ARBA00022490"/>
    </source>
</evidence>
<feature type="binding site" evidence="14 15">
    <location>
        <position position="192"/>
    </location>
    <ligand>
        <name>a divalent metal cation</name>
        <dbReference type="ChEBI" id="CHEBI:60240"/>
    </ligand>
</feature>
<dbReference type="SUPFAM" id="SSF53098">
    <property type="entry name" value="Ribonuclease H-like"/>
    <property type="match status" value="1"/>
</dbReference>
<dbReference type="InterPro" id="IPR024567">
    <property type="entry name" value="RNase_HII/HIII_dom"/>
</dbReference>
<dbReference type="InterPro" id="IPR036397">
    <property type="entry name" value="RNaseH_sf"/>
</dbReference>
<evidence type="ECO:0000256" key="2">
    <source>
        <dbReference type="ARBA" id="ARBA00001946"/>
    </source>
</evidence>
<evidence type="ECO:0000256" key="7">
    <source>
        <dbReference type="ARBA" id="ARBA00019179"/>
    </source>
</evidence>
<evidence type="ECO:0000313" key="18">
    <source>
        <dbReference type="EMBL" id="MBC2398901.1"/>
    </source>
</evidence>
<dbReference type="GO" id="GO:0043137">
    <property type="term" value="P:DNA replication, removal of RNA primer"/>
    <property type="evidence" value="ECO:0007669"/>
    <property type="project" value="TreeGrafter"/>
</dbReference>
<dbReference type="InterPro" id="IPR001352">
    <property type="entry name" value="RNase_HII/HIII"/>
</dbReference>
<keyword evidence="9 14" id="KW-0540">Nuclease</keyword>
<dbReference type="NCBIfam" id="NF000595">
    <property type="entry name" value="PRK00015.1-3"/>
    <property type="match status" value="1"/>
</dbReference>
<evidence type="ECO:0000256" key="10">
    <source>
        <dbReference type="ARBA" id="ARBA00022723"/>
    </source>
</evidence>
<dbReference type="PANTHER" id="PTHR10954">
    <property type="entry name" value="RIBONUCLEASE H2 SUBUNIT A"/>
    <property type="match status" value="1"/>
</dbReference>
<sequence>MNLESLKNNVEISTLKFTDIKSKVCSLEEEYCSEVKEHLIEIAKFLKQDKRKNVKSLSNRILKFIQKHEDEINRVKGMYNFDKSFGKYTYIAGVDEVGRGPLAGPIVAASVILDLNYKNYNDLILGIKDSKKLSQKSREELSQIIKSKALYYNIVEIDNDIIDSKGIGWCNNEVLKRSSMGLDVKPQLVISDGYAIKDIKFKNEFIIKGDNKSASIASASIIAKVYRDKKMEKYAEIYPNYGFEKNVGYGTTEHIEGIKKYGTCPIHRLSFLKNIL</sequence>
<evidence type="ECO:0000259" key="17">
    <source>
        <dbReference type="PROSITE" id="PS51975"/>
    </source>
</evidence>
<dbReference type="RefSeq" id="WP_035148555.1">
    <property type="nucleotide sequence ID" value="NZ_JAAZWO010000019.1"/>
</dbReference>
<dbReference type="AlphaFoldDB" id="A0A923EBX3"/>
<organism evidence="18 19">
    <name type="scientific">Clostridium tetanomorphum</name>
    <dbReference type="NCBI Taxonomy" id="1553"/>
    <lineage>
        <taxon>Bacteria</taxon>
        <taxon>Bacillati</taxon>
        <taxon>Bacillota</taxon>
        <taxon>Clostridia</taxon>
        <taxon>Eubacteriales</taxon>
        <taxon>Clostridiaceae</taxon>
        <taxon>Clostridium</taxon>
    </lineage>
</organism>
<dbReference type="Pfam" id="PF01351">
    <property type="entry name" value="RNase_HII"/>
    <property type="match status" value="1"/>
</dbReference>
<dbReference type="GO" id="GO:0006298">
    <property type="term" value="P:mismatch repair"/>
    <property type="evidence" value="ECO:0007669"/>
    <property type="project" value="TreeGrafter"/>
</dbReference>
<feature type="binding site" evidence="14 15">
    <location>
        <position position="96"/>
    </location>
    <ligand>
        <name>a divalent metal cation</name>
        <dbReference type="ChEBI" id="CHEBI:60240"/>
    </ligand>
</feature>
<proteinExistence type="inferred from homology"/>
<dbReference type="GO" id="GO:0005737">
    <property type="term" value="C:cytoplasm"/>
    <property type="evidence" value="ECO:0007669"/>
    <property type="project" value="UniProtKB-SubCell"/>
</dbReference>
<dbReference type="EMBL" id="JAAZWO010000019">
    <property type="protein sequence ID" value="MBC2398901.1"/>
    <property type="molecule type" value="Genomic_DNA"/>
</dbReference>
<comment type="function">
    <text evidence="3 14 16">Endonuclease that specifically degrades the RNA of RNA-DNA hybrids.</text>
</comment>
<evidence type="ECO:0000256" key="15">
    <source>
        <dbReference type="PROSITE-ProRule" id="PRU01319"/>
    </source>
</evidence>
<evidence type="ECO:0000256" key="9">
    <source>
        <dbReference type="ARBA" id="ARBA00022722"/>
    </source>
</evidence>
<dbReference type="PANTHER" id="PTHR10954:SF18">
    <property type="entry name" value="RIBONUCLEASE HII"/>
    <property type="match status" value="1"/>
</dbReference>
<dbReference type="InterPro" id="IPR012337">
    <property type="entry name" value="RNaseH-like_sf"/>
</dbReference>
<evidence type="ECO:0000256" key="1">
    <source>
        <dbReference type="ARBA" id="ARBA00000077"/>
    </source>
</evidence>
<comment type="cofactor">
    <cofactor evidence="2">
        <name>Mg(2+)</name>
        <dbReference type="ChEBI" id="CHEBI:18420"/>
    </cofactor>
</comment>
<evidence type="ECO:0000256" key="14">
    <source>
        <dbReference type="HAMAP-Rule" id="MF_00052"/>
    </source>
</evidence>
<dbReference type="GO" id="GO:0004523">
    <property type="term" value="F:RNA-DNA hybrid ribonuclease activity"/>
    <property type="evidence" value="ECO:0007669"/>
    <property type="project" value="UniProtKB-UniRule"/>
</dbReference>
<keyword evidence="19" id="KW-1185">Reference proteome</keyword>
<dbReference type="HAMAP" id="MF_00052_B">
    <property type="entry name" value="RNase_HII_B"/>
    <property type="match status" value="1"/>
</dbReference>
<evidence type="ECO:0000256" key="5">
    <source>
        <dbReference type="ARBA" id="ARBA00007383"/>
    </source>
</evidence>
<evidence type="ECO:0000256" key="3">
    <source>
        <dbReference type="ARBA" id="ARBA00004065"/>
    </source>
</evidence>
<gene>
    <name evidence="14" type="primary">rnhB</name>
    <name evidence="18" type="ORF">HGG79_14125</name>
</gene>
<dbReference type="Gene3D" id="3.30.420.10">
    <property type="entry name" value="Ribonuclease H-like superfamily/Ribonuclease H"/>
    <property type="match status" value="1"/>
</dbReference>
<evidence type="ECO:0000256" key="12">
    <source>
        <dbReference type="ARBA" id="ARBA00022801"/>
    </source>
</evidence>
<comment type="catalytic activity">
    <reaction evidence="1 14 15 16">
        <text>Endonucleolytic cleavage to 5'-phosphomonoester.</text>
        <dbReference type="EC" id="3.1.26.4"/>
    </reaction>
</comment>
<keyword evidence="12 14" id="KW-0378">Hydrolase</keyword>
<evidence type="ECO:0000256" key="11">
    <source>
        <dbReference type="ARBA" id="ARBA00022759"/>
    </source>
</evidence>
<dbReference type="GO" id="GO:0003723">
    <property type="term" value="F:RNA binding"/>
    <property type="evidence" value="ECO:0007669"/>
    <property type="project" value="UniProtKB-UniRule"/>
</dbReference>
<keyword evidence="13 14" id="KW-0464">Manganese</keyword>
<evidence type="ECO:0000313" key="19">
    <source>
        <dbReference type="Proteomes" id="UP000563151"/>
    </source>
</evidence>
<reference evidence="18 19" key="1">
    <citation type="submission" date="2020-04" db="EMBL/GenBank/DDBJ databases">
        <title>Genomic insights into acetone-butanol-ethanol (ABE) fermentation by sequencing solventogenic clostridia strains.</title>
        <authorList>
            <person name="Brown S."/>
        </authorList>
    </citation>
    <scope>NUCLEOTIDE SEQUENCE [LARGE SCALE GENOMIC DNA]</scope>
    <source>
        <strain evidence="18 19">DJ011</strain>
    </source>
</reference>
<dbReference type="GO" id="GO:0032299">
    <property type="term" value="C:ribonuclease H2 complex"/>
    <property type="evidence" value="ECO:0007669"/>
    <property type="project" value="TreeGrafter"/>
</dbReference>
<evidence type="ECO:0000256" key="13">
    <source>
        <dbReference type="ARBA" id="ARBA00023211"/>
    </source>
</evidence>
<protein>
    <recommendedName>
        <fullName evidence="7 14">Ribonuclease HII</fullName>
        <shortName evidence="14">RNase HII</shortName>
        <ecNumber evidence="6 14">3.1.26.4</ecNumber>
    </recommendedName>
</protein>
<evidence type="ECO:0000256" key="4">
    <source>
        <dbReference type="ARBA" id="ARBA00004496"/>
    </source>
</evidence>
<dbReference type="CDD" id="cd07182">
    <property type="entry name" value="RNase_HII_bacteria_HII_like"/>
    <property type="match status" value="1"/>
</dbReference>
<accession>A0A923EBX3</accession>
<name>A0A923EBX3_CLOTT</name>
<dbReference type="GO" id="GO:0030145">
    <property type="term" value="F:manganese ion binding"/>
    <property type="evidence" value="ECO:0007669"/>
    <property type="project" value="UniProtKB-UniRule"/>
</dbReference>
<dbReference type="PROSITE" id="PS51975">
    <property type="entry name" value="RNASE_H_2"/>
    <property type="match status" value="1"/>
</dbReference>
<feature type="binding site" evidence="14 15">
    <location>
        <position position="95"/>
    </location>
    <ligand>
        <name>a divalent metal cation</name>
        <dbReference type="ChEBI" id="CHEBI:60240"/>
    </ligand>
</feature>
<comment type="similarity">
    <text evidence="5 14 16">Belongs to the RNase HII family.</text>
</comment>
<feature type="domain" description="RNase H type-2" evidence="17">
    <location>
        <begin position="89"/>
        <end position="276"/>
    </location>
</feature>
<keyword evidence="8 14" id="KW-0963">Cytoplasm</keyword>
<evidence type="ECO:0000256" key="6">
    <source>
        <dbReference type="ARBA" id="ARBA00012180"/>
    </source>
</evidence>